<proteinExistence type="predicted"/>
<protein>
    <submittedName>
        <fullName evidence="1">Phage protein</fullName>
    </submittedName>
</protein>
<accession>A0A0D6Q4Q9</accession>
<dbReference type="Proteomes" id="UP000032675">
    <property type="component" value="Unassembled WGS sequence"/>
</dbReference>
<gene>
    <name evidence="1" type="ORF">Geu3261_0351_002</name>
</gene>
<comment type="caution">
    <text evidence="1">The sequence shown here is derived from an EMBL/GenBank/DDBJ whole genome shotgun (WGS) entry which is preliminary data.</text>
</comment>
<name>A0A0D6Q4Q9_KOMEU</name>
<dbReference type="AlphaFoldDB" id="A0A0D6Q4Q9"/>
<dbReference type="EMBL" id="BANI01000296">
    <property type="protein sequence ID" value="GAN97960.1"/>
    <property type="molecule type" value="Genomic_DNA"/>
</dbReference>
<reference evidence="1 2" key="1">
    <citation type="submission" date="2012-11" db="EMBL/GenBank/DDBJ databases">
        <title>Whole genome sequence of Gluconacetobacter europaeus NBRC3261.</title>
        <authorList>
            <person name="Azuma Y."/>
            <person name="Higashiura N."/>
            <person name="Hirakawa H."/>
            <person name="Matsushita K."/>
        </authorList>
    </citation>
    <scope>NUCLEOTIDE SEQUENCE [LARGE SCALE GENOMIC DNA]</scope>
    <source>
        <strain evidence="1 2">NBRC 3261</strain>
    </source>
</reference>
<organism evidence="1 2">
    <name type="scientific">Komagataeibacter europaeus NBRC 3261</name>
    <dbReference type="NCBI Taxonomy" id="1234669"/>
    <lineage>
        <taxon>Bacteria</taxon>
        <taxon>Pseudomonadati</taxon>
        <taxon>Pseudomonadota</taxon>
        <taxon>Alphaproteobacteria</taxon>
        <taxon>Acetobacterales</taxon>
        <taxon>Acetobacteraceae</taxon>
        <taxon>Komagataeibacter</taxon>
    </lineage>
</organism>
<dbReference type="InterPro" id="IPR019289">
    <property type="entry name" value="Phage_tail_E/E"/>
</dbReference>
<sequence>MSHSHHMHPSDAEVMTVMAAPQEDMGGGADDDSLIVLDEPIVLRGGQEFIELQLHEPNVYHLLSAAQVIGKRPTTESVYDSQMQLVKLVSGWPLQAVQDLPSSALDRAVAYVTSFQDAARRPEGVDPDLSPSMTLIFEDGIEAVGRSFSTMTLREPKVKERRTAKAFEARGTAEGFLRAEISLVENVSGWPQAAILKMPISKFARAADYLTGFFMRGPETGTN</sequence>
<dbReference type="Pfam" id="PF10109">
    <property type="entry name" value="Phage_TAC_7"/>
    <property type="match status" value="2"/>
</dbReference>
<evidence type="ECO:0000313" key="2">
    <source>
        <dbReference type="Proteomes" id="UP000032675"/>
    </source>
</evidence>
<dbReference type="RefSeq" id="WP_048852352.1">
    <property type="nucleotide sequence ID" value="NZ_BANI01000296.1"/>
</dbReference>
<evidence type="ECO:0000313" key="1">
    <source>
        <dbReference type="EMBL" id="GAN97960.1"/>
    </source>
</evidence>